<evidence type="ECO:0000313" key="2">
    <source>
        <dbReference type="EMBL" id="MBU3856396.1"/>
    </source>
</evidence>
<dbReference type="SUPFAM" id="SSF55909">
    <property type="entry name" value="Pentein"/>
    <property type="match status" value="1"/>
</dbReference>
<evidence type="ECO:0000256" key="1">
    <source>
        <dbReference type="ARBA" id="ARBA00022801"/>
    </source>
</evidence>
<reference evidence="2" key="2">
    <citation type="submission" date="2021-04" db="EMBL/GenBank/DDBJ databases">
        <authorList>
            <person name="Gilroy R."/>
        </authorList>
    </citation>
    <scope>NUCLEOTIDE SEQUENCE</scope>
    <source>
        <strain evidence="2">8470</strain>
    </source>
</reference>
<dbReference type="Proteomes" id="UP000784286">
    <property type="component" value="Unassembled WGS sequence"/>
</dbReference>
<protein>
    <submittedName>
        <fullName evidence="2">Agmatine deiminase family protein</fullName>
    </submittedName>
</protein>
<proteinExistence type="predicted"/>
<name>A0A948X3B5_9BACT</name>
<dbReference type="AlphaFoldDB" id="A0A948X3B5"/>
<organism evidence="2 3">
    <name type="scientific">Candidatus Phocaeicola excrementipullorum</name>
    <dbReference type="NCBI Taxonomy" id="2838731"/>
    <lineage>
        <taxon>Bacteria</taxon>
        <taxon>Pseudomonadati</taxon>
        <taxon>Bacteroidota</taxon>
        <taxon>Bacteroidia</taxon>
        <taxon>Bacteroidales</taxon>
        <taxon>Bacteroidaceae</taxon>
        <taxon>Phocaeicola</taxon>
    </lineage>
</organism>
<evidence type="ECO:0000313" key="3">
    <source>
        <dbReference type="Proteomes" id="UP000784286"/>
    </source>
</evidence>
<sequence>MHDRLSWQGEDGMGLYTLPGEDSPHEGTWLSWPHHHTYGKKYRDEIEPVWVAMTDALTEGERVHSWPARVPSSVPTAIRK</sequence>
<dbReference type="GO" id="GO:0009446">
    <property type="term" value="P:putrescine biosynthetic process"/>
    <property type="evidence" value="ECO:0007669"/>
    <property type="project" value="InterPro"/>
</dbReference>
<gene>
    <name evidence="2" type="ORF">H9928_07575</name>
</gene>
<dbReference type="Pfam" id="PF04371">
    <property type="entry name" value="PAD_porph"/>
    <property type="match status" value="1"/>
</dbReference>
<reference evidence="2" key="1">
    <citation type="journal article" date="2021" name="PeerJ">
        <title>Extensive microbial diversity within the chicken gut microbiome revealed by metagenomics and culture.</title>
        <authorList>
            <person name="Gilroy R."/>
            <person name="Ravi A."/>
            <person name="Getino M."/>
            <person name="Pursley I."/>
            <person name="Horton D.L."/>
            <person name="Alikhan N.F."/>
            <person name="Baker D."/>
            <person name="Gharbi K."/>
            <person name="Hall N."/>
            <person name="Watson M."/>
            <person name="Adriaenssens E.M."/>
            <person name="Foster-Nyarko E."/>
            <person name="Jarju S."/>
            <person name="Secka A."/>
            <person name="Antonio M."/>
            <person name="Oren A."/>
            <person name="Chaudhuri R.R."/>
            <person name="La Ragione R."/>
            <person name="Hildebrand F."/>
            <person name="Pallen M.J."/>
        </authorList>
    </citation>
    <scope>NUCLEOTIDE SEQUENCE</scope>
    <source>
        <strain evidence="2">8470</strain>
    </source>
</reference>
<dbReference type="InterPro" id="IPR007466">
    <property type="entry name" value="Peptidyl-Arg-deiminase_porph"/>
</dbReference>
<keyword evidence="1" id="KW-0378">Hydrolase</keyword>
<comment type="caution">
    <text evidence="2">The sequence shown here is derived from an EMBL/GenBank/DDBJ whole genome shotgun (WGS) entry which is preliminary data.</text>
</comment>
<dbReference type="Gene3D" id="3.75.10.10">
    <property type="entry name" value="L-arginine/glycine Amidinotransferase, Chain A"/>
    <property type="match status" value="1"/>
</dbReference>
<accession>A0A948X3B5</accession>
<dbReference type="EMBL" id="JAHLFJ010000071">
    <property type="protein sequence ID" value="MBU3856396.1"/>
    <property type="molecule type" value="Genomic_DNA"/>
</dbReference>
<dbReference type="GO" id="GO:0004668">
    <property type="term" value="F:protein-arginine deiminase activity"/>
    <property type="evidence" value="ECO:0007669"/>
    <property type="project" value="InterPro"/>
</dbReference>